<feature type="coiled-coil region" evidence="1">
    <location>
        <begin position="47"/>
        <end position="74"/>
    </location>
</feature>
<gene>
    <name evidence="3" type="ORF">GYN19_04685</name>
</gene>
<name>A0ABT0AL84_9LACT</name>
<feature type="transmembrane region" description="Helical" evidence="2">
    <location>
        <begin position="12"/>
        <end position="32"/>
    </location>
</feature>
<keyword evidence="2" id="KW-1133">Transmembrane helix</keyword>
<keyword evidence="2" id="KW-0812">Transmembrane</keyword>
<dbReference type="Gene3D" id="3.30.70.60">
    <property type="match status" value="1"/>
</dbReference>
<dbReference type="RefSeq" id="WP_243914159.1">
    <property type="nucleotide sequence ID" value="NZ_JAAECY010000012.1"/>
</dbReference>
<accession>A0ABT0AL84</accession>
<evidence type="ECO:0000256" key="1">
    <source>
        <dbReference type="SAM" id="Coils"/>
    </source>
</evidence>
<reference evidence="3 4" key="1">
    <citation type="journal article" date="2022" name="Microbiol. Res.">
        <title>Comparative genome analysis, predicted lifestyle and antimicrobial strategies of Lactococcus carnosus and Lactococcus paracarnosus isolated from meat.</title>
        <authorList>
            <person name="Werum V."/>
            <person name="Ehrmann M."/>
            <person name="Vogel R."/>
            <person name="Hilgarth M."/>
        </authorList>
    </citation>
    <scope>NUCLEOTIDE SEQUENCE [LARGE SCALE GENOMIC DNA]</scope>
    <source>
        <strain evidence="3 4">TMW21897</strain>
    </source>
</reference>
<dbReference type="InterPro" id="IPR014717">
    <property type="entry name" value="Transl_elong_EF1B/ribsomal_bS6"/>
</dbReference>
<keyword evidence="2" id="KW-0472">Membrane</keyword>
<protein>
    <submittedName>
        <fullName evidence="3">Uncharacterized protein</fullName>
    </submittedName>
</protein>
<comment type="caution">
    <text evidence="3">The sequence shown here is derived from an EMBL/GenBank/DDBJ whole genome shotgun (WGS) entry which is preliminary data.</text>
</comment>
<evidence type="ECO:0000313" key="3">
    <source>
        <dbReference type="EMBL" id="MCJ1977243.1"/>
    </source>
</evidence>
<evidence type="ECO:0000256" key="2">
    <source>
        <dbReference type="SAM" id="Phobius"/>
    </source>
</evidence>
<dbReference type="EMBL" id="JAAEDA010000005">
    <property type="protein sequence ID" value="MCJ1977243.1"/>
    <property type="molecule type" value="Genomic_DNA"/>
</dbReference>
<dbReference type="Proteomes" id="UP001522462">
    <property type="component" value="Unassembled WGS sequence"/>
</dbReference>
<organism evidence="3 4">
    <name type="scientific">Pseudolactococcus paracarnosus</name>
    <dbReference type="NCBI Taxonomy" id="2749962"/>
    <lineage>
        <taxon>Bacteria</taxon>
        <taxon>Bacillati</taxon>
        <taxon>Bacillota</taxon>
        <taxon>Bacilli</taxon>
        <taxon>Lactobacillales</taxon>
        <taxon>Streptococcaceae</taxon>
        <taxon>Pseudolactococcus</taxon>
    </lineage>
</organism>
<sequence length="199" mass="22443">MTKVQFTPKLIIMSLVTLFLSLVILIGIWFALNGNMLTTKRKLDTELKGLNTSVSSLKMENQQLTKQKKLVESEVVTNAPKIPNGLQIGEFLTDLETFIKETNMVINATDYKPMLVYPANKDNAGSAPSSLYRMESKFEVSGATADNCQELIDRLENQTRYTNVTELTYSASPKESEYTVTITFSTFFLSEYDTYKQVS</sequence>
<keyword evidence="1" id="KW-0175">Coiled coil</keyword>
<proteinExistence type="predicted"/>
<evidence type="ECO:0000313" key="4">
    <source>
        <dbReference type="Proteomes" id="UP001522462"/>
    </source>
</evidence>
<keyword evidence="4" id="KW-1185">Reference proteome</keyword>